<proteinExistence type="inferred from homology"/>
<dbReference type="GO" id="GO:0016491">
    <property type="term" value="F:oxidoreductase activity"/>
    <property type="evidence" value="ECO:0007669"/>
    <property type="project" value="UniProtKB-KW"/>
</dbReference>
<feature type="domain" description="FAD-binding PCMH-type" evidence="5">
    <location>
        <begin position="246"/>
        <end position="412"/>
    </location>
</feature>
<protein>
    <recommendedName>
        <fullName evidence="5">FAD-binding PCMH-type domain-containing protein</fullName>
    </recommendedName>
</protein>
<reference evidence="6 7" key="1">
    <citation type="submission" date="2017-05" db="EMBL/GenBank/DDBJ databases">
        <title>Genome sequence for an aflatoxigenic pathogen of Argentinian peanut, Aspergillus arachidicola.</title>
        <authorList>
            <person name="Moore G."/>
            <person name="Beltz S.B."/>
            <person name="Mack B.M."/>
        </authorList>
    </citation>
    <scope>NUCLEOTIDE SEQUENCE [LARGE SCALE GENOMIC DNA]</scope>
    <source>
        <strain evidence="6 7">CBS 117610</strain>
    </source>
</reference>
<keyword evidence="3" id="KW-0274">FAD</keyword>
<keyword evidence="2" id="KW-0285">Flavoprotein</keyword>
<dbReference type="GO" id="GO:0071949">
    <property type="term" value="F:FAD binding"/>
    <property type="evidence" value="ECO:0007669"/>
    <property type="project" value="InterPro"/>
</dbReference>
<evidence type="ECO:0000259" key="5">
    <source>
        <dbReference type="PROSITE" id="PS51387"/>
    </source>
</evidence>
<dbReference type="SUPFAM" id="SSF53686">
    <property type="entry name" value="Tryptophan synthase beta subunit-like PLP-dependent enzymes"/>
    <property type="match status" value="2"/>
</dbReference>
<dbReference type="Proteomes" id="UP000231358">
    <property type="component" value="Unassembled WGS sequence"/>
</dbReference>
<dbReference type="Gene3D" id="3.30.43.10">
    <property type="entry name" value="Uridine Diphospho-n-acetylenolpyruvylglucosamine Reductase, domain 2"/>
    <property type="match status" value="1"/>
</dbReference>
<dbReference type="InterPro" id="IPR016166">
    <property type="entry name" value="FAD-bd_PCMH"/>
</dbReference>
<dbReference type="Pfam" id="PF08031">
    <property type="entry name" value="BBE"/>
    <property type="match status" value="1"/>
</dbReference>
<organism evidence="6 7">
    <name type="scientific">Aspergillus arachidicola</name>
    <dbReference type="NCBI Taxonomy" id="656916"/>
    <lineage>
        <taxon>Eukaryota</taxon>
        <taxon>Fungi</taxon>
        <taxon>Dikarya</taxon>
        <taxon>Ascomycota</taxon>
        <taxon>Pezizomycotina</taxon>
        <taxon>Eurotiomycetes</taxon>
        <taxon>Eurotiomycetidae</taxon>
        <taxon>Eurotiales</taxon>
        <taxon>Aspergillaceae</taxon>
        <taxon>Aspergillus</taxon>
        <taxon>Aspergillus subgen. Circumdati</taxon>
    </lineage>
</organism>
<dbReference type="InterPro" id="IPR016169">
    <property type="entry name" value="FAD-bd_PCMH_sub2"/>
</dbReference>
<sequence>MADLDTCLSLTVDSIHTVRRLISPYIHHTPVLTSKTLDRIASTPQERSALKGTLFKDLEPAKPVFRLYFKCENFQKIGAFKARARRGLAAGSRIATVNTLTIADGLRTPVGDINWTVISDQKKVRGVFAVTEDQIKDAMKLVLERMKLVIEPSAAVPLAVVLFEEKFRTIAEKEGGEKGWDVGVIFSGEYYSGDNLQSACRLTSTSTSEWKMDQFFKFLAVNPRIKYAKPTWPDFGSWRAGFVVDEDTIPAVIVRPRFAEDVAALVSVLATNNVPFSVRVGGHDMFGRSQIHDAVTIDLREIAYVDIDHTGHTARLGGGILIADLIKELEKDNLVTPHGVIPSVGYVGWATHGGYGLLSTQYGLGVDQILDAQVVDCQGRIRHADKDMLKAIRGAGGLLGIIVEVTIKVYPLGQVLAGAIIYESSNLSAAIRHYNNGYHQLKQDYLPSSLSLYQSVMNGPSGKALTVLFCWASSDMETGLLWLSKVQAFSPVAMCTVSPTTMAAFTLATEQFIPKSVHGTILTANIHELTPEVVDVIGFHSSLQPNDSAILFGIHELRACTPLSSLDSVLCTRSPHFVLEIVAIVETPHLLPDAIKWGQSFYNAVHKTDLANIMPSTYLPLTGPEKVDMRAIYGPNLEVLRDIKQRYDPRNVFRHALVKV</sequence>
<dbReference type="InterPro" id="IPR050416">
    <property type="entry name" value="FAD-linked_Oxidoreductase"/>
</dbReference>
<dbReference type="PROSITE" id="PS51387">
    <property type="entry name" value="FAD_PCMH"/>
    <property type="match status" value="1"/>
</dbReference>
<dbReference type="InterPro" id="IPR006094">
    <property type="entry name" value="Oxid_FAD_bind_N"/>
</dbReference>
<keyword evidence="7" id="KW-1185">Reference proteome</keyword>
<dbReference type="PANTHER" id="PTHR42973:SF7">
    <property type="entry name" value="FAD-BINDING PCMH-TYPE DOMAIN-CONTAINING PROTEIN"/>
    <property type="match status" value="1"/>
</dbReference>
<dbReference type="InterPro" id="IPR036318">
    <property type="entry name" value="FAD-bd_PCMH-like_sf"/>
</dbReference>
<gene>
    <name evidence="6" type="ORF">AARAC_003597</name>
</gene>
<dbReference type="SUPFAM" id="SSF56176">
    <property type="entry name" value="FAD-binding/transporter-associated domain-like"/>
    <property type="match status" value="1"/>
</dbReference>
<dbReference type="Pfam" id="PF01565">
    <property type="entry name" value="FAD_binding_4"/>
    <property type="match status" value="1"/>
</dbReference>
<dbReference type="Gene3D" id="3.30.465.10">
    <property type="match status" value="1"/>
</dbReference>
<dbReference type="InterPro" id="IPR001926">
    <property type="entry name" value="TrpB-like_PALP"/>
</dbReference>
<evidence type="ECO:0000313" key="6">
    <source>
        <dbReference type="EMBL" id="PIG79005.1"/>
    </source>
</evidence>
<dbReference type="Gene3D" id="3.40.50.1100">
    <property type="match status" value="2"/>
</dbReference>
<dbReference type="AlphaFoldDB" id="A0A2G7FFC8"/>
<evidence type="ECO:0000256" key="4">
    <source>
        <dbReference type="ARBA" id="ARBA00023002"/>
    </source>
</evidence>
<dbReference type="InterPro" id="IPR036052">
    <property type="entry name" value="TrpB-like_PALP_sf"/>
</dbReference>
<evidence type="ECO:0000313" key="7">
    <source>
        <dbReference type="Proteomes" id="UP000231358"/>
    </source>
</evidence>
<dbReference type="InterPro" id="IPR016167">
    <property type="entry name" value="FAD-bd_PCMH_sub1"/>
</dbReference>
<accession>A0A2G7FFC8</accession>
<dbReference type="STRING" id="656916.A0A2G7FFC8"/>
<dbReference type="PANTHER" id="PTHR42973">
    <property type="entry name" value="BINDING OXIDOREDUCTASE, PUTATIVE (AFU_ORTHOLOGUE AFUA_1G17690)-RELATED"/>
    <property type="match status" value="1"/>
</dbReference>
<dbReference type="Pfam" id="PF00291">
    <property type="entry name" value="PALP"/>
    <property type="match status" value="1"/>
</dbReference>
<keyword evidence="4" id="KW-0560">Oxidoreductase</keyword>
<dbReference type="InterPro" id="IPR012951">
    <property type="entry name" value="BBE"/>
</dbReference>
<comment type="caution">
    <text evidence="6">The sequence shown here is derived from an EMBL/GenBank/DDBJ whole genome shotgun (WGS) entry which is preliminary data.</text>
</comment>
<comment type="similarity">
    <text evidence="1">Belongs to the oxygen-dependent FAD-linked oxidoreductase family.</text>
</comment>
<evidence type="ECO:0000256" key="3">
    <source>
        <dbReference type="ARBA" id="ARBA00022827"/>
    </source>
</evidence>
<dbReference type="EMBL" id="NEXV01000715">
    <property type="protein sequence ID" value="PIG79005.1"/>
    <property type="molecule type" value="Genomic_DNA"/>
</dbReference>
<evidence type="ECO:0000256" key="1">
    <source>
        <dbReference type="ARBA" id="ARBA00005466"/>
    </source>
</evidence>
<name>A0A2G7FFC8_9EURO</name>
<dbReference type="Gene3D" id="3.40.462.20">
    <property type="match status" value="1"/>
</dbReference>
<evidence type="ECO:0000256" key="2">
    <source>
        <dbReference type="ARBA" id="ARBA00022630"/>
    </source>
</evidence>